<sequence>MAQGLLQGVGCCGGFPFAMAQPRPSRADALKAKIAEDQPLKTEAEEDMLEVNHGFHRLCSDGSIVASFNGTALPWSRGTTGDSSTSWQDFSPTDQQGSDEHPCCGDASCGDEHPCVWDDEAVPFELTYKEALARALDLVECVKWMIEDHLRLEVSPEVTMECDEAWKMELNNGLRPLQRAYPALAAALSSAVPRQYMSEDGDLVYLKADHLAKIAESLRDAMMVYPL</sequence>
<dbReference type="EMBL" id="HBNR01090450">
    <property type="protein sequence ID" value="CAE4669346.1"/>
    <property type="molecule type" value="Transcribed_RNA"/>
</dbReference>
<protein>
    <submittedName>
        <fullName evidence="3">Uncharacterized protein</fullName>
    </submittedName>
</protein>
<feature type="region of interest" description="Disordered" evidence="1">
    <location>
        <begin position="77"/>
        <end position="101"/>
    </location>
</feature>
<name>A0A6T1NM12_9DINO</name>
<dbReference type="EMBL" id="HBNR01090454">
    <property type="protein sequence ID" value="CAE4669352.1"/>
    <property type="molecule type" value="Transcribed_RNA"/>
</dbReference>
<evidence type="ECO:0000313" key="3">
    <source>
        <dbReference type="EMBL" id="CAE4669352.1"/>
    </source>
</evidence>
<dbReference type="AlphaFoldDB" id="A0A6T1NM12"/>
<organism evidence="3">
    <name type="scientific">Alexandrium monilatum</name>
    <dbReference type="NCBI Taxonomy" id="311494"/>
    <lineage>
        <taxon>Eukaryota</taxon>
        <taxon>Sar</taxon>
        <taxon>Alveolata</taxon>
        <taxon>Dinophyceae</taxon>
        <taxon>Gonyaulacales</taxon>
        <taxon>Pyrocystaceae</taxon>
        <taxon>Alexandrium</taxon>
    </lineage>
</organism>
<gene>
    <name evidence="2" type="ORF">AMON00008_LOCUS64919</name>
    <name evidence="3" type="ORF">AMON00008_LOCUS64923</name>
</gene>
<proteinExistence type="predicted"/>
<reference evidence="3" key="1">
    <citation type="submission" date="2021-01" db="EMBL/GenBank/DDBJ databases">
        <authorList>
            <person name="Corre E."/>
            <person name="Pelletier E."/>
            <person name="Niang G."/>
            <person name="Scheremetjew M."/>
            <person name="Finn R."/>
            <person name="Kale V."/>
            <person name="Holt S."/>
            <person name="Cochrane G."/>
            <person name="Meng A."/>
            <person name="Brown T."/>
            <person name="Cohen L."/>
        </authorList>
    </citation>
    <scope>NUCLEOTIDE SEQUENCE</scope>
    <source>
        <strain evidence="3">CCMP3105</strain>
    </source>
</reference>
<accession>A0A6T1NM12</accession>
<evidence type="ECO:0000256" key="1">
    <source>
        <dbReference type="SAM" id="MobiDB-lite"/>
    </source>
</evidence>
<feature type="compositionally biased region" description="Polar residues" evidence="1">
    <location>
        <begin position="77"/>
        <end position="96"/>
    </location>
</feature>
<evidence type="ECO:0000313" key="2">
    <source>
        <dbReference type="EMBL" id="CAE4669346.1"/>
    </source>
</evidence>